<proteinExistence type="predicted"/>
<dbReference type="AlphaFoldDB" id="T4VGJ8"/>
<dbReference type="PATRIC" id="fig|1233171.3.peg.3524"/>
<name>T4VGJ8_PARBF</name>
<dbReference type="EMBL" id="AVNC01000023">
    <property type="protein sequence ID" value="EQK39807.1"/>
    <property type="molecule type" value="Genomic_DNA"/>
</dbReference>
<accession>T4VGJ8</accession>
<comment type="caution">
    <text evidence="1">The sequence shown here is derived from an EMBL/GenBank/DDBJ whole genome shotgun (WGS) entry which is preliminary data.</text>
</comment>
<evidence type="ECO:0000313" key="1">
    <source>
        <dbReference type="EMBL" id="EQK39807.1"/>
    </source>
</evidence>
<reference evidence="1 2" key="1">
    <citation type="submission" date="2013-06" db="EMBL/GenBank/DDBJ databases">
        <authorList>
            <person name="Walk S."/>
            <person name="Aronoff D."/>
            <person name="Young V.Y."/>
            <person name="Marsh J."/>
            <person name="Harrison L."/>
            <person name="Daugherty S.C."/>
            <person name="Shefchek K.A."/>
            <person name="Hine E.E."/>
            <person name="Tallon L.J."/>
            <person name="Sadzewicz L.K."/>
            <person name="Rasko D.A."/>
        </authorList>
    </citation>
    <scope>NUCLEOTIDE SEQUENCE [LARGE SCALE GENOMIC DNA]</scope>
    <source>
        <strain evidence="1 2">ATCC 638</strain>
    </source>
</reference>
<evidence type="ECO:0000313" key="2">
    <source>
        <dbReference type="Proteomes" id="UP000015688"/>
    </source>
</evidence>
<gene>
    <name evidence="1" type="ORF">C672_3658</name>
</gene>
<protein>
    <submittedName>
        <fullName evidence="1">Uncharacterized protein</fullName>
    </submittedName>
</protein>
<sequence>MNVNEFMQRYKRAASNYLNELDKNKLENLNEFESKMDANIVKEFQDINTLLLDEKFLDRILDEMTLEELCEFEEMIELDKVKIAKILSENPQINNYINMKNK</sequence>
<dbReference type="RefSeq" id="WP_021434562.1">
    <property type="nucleotide sequence ID" value="NZ_AVNC01000023.1"/>
</dbReference>
<organism evidence="1 2">
    <name type="scientific">Paraclostridium bifermentans ATCC 638 = DSM 14991</name>
    <dbReference type="NCBI Taxonomy" id="1233171"/>
    <lineage>
        <taxon>Bacteria</taxon>
        <taxon>Bacillati</taxon>
        <taxon>Bacillota</taxon>
        <taxon>Clostridia</taxon>
        <taxon>Peptostreptococcales</taxon>
        <taxon>Peptostreptococcaceae</taxon>
        <taxon>Paraclostridium</taxon>
    </lineage>
</organism>
<dbReference type="Proteomes" id="UP000015688">
    <property type="component" value="Unassembled WGS sequence"/>
</dbReference>